<feature type="region of interest" description="Disordered" evidence="1">
    <location>
        <begin position="46"/>
        <end position="71"/>
    </location>
</feature>
<feature type="region of interest" description="Disordered" evidence="1">
    <location>
        <begin position="102"/>
        <end position="179"/>
    </location>
</feature>
<evidence type="ECO:0000313" key="4">
    <source>
        <dbReference type="Proteomes" id="UP001596413"/>
    </source>
</evidence>
<name>A0ABW2GJA6_9ACTN</name>
<protein>
    <recommendedName>
        <fullName evidence="2">DNA-binding phage zinc finger domain-containing protein</fullName>
    </recommendedName>
</protein>
<comment type="caution">
    <text evidence="3">The sequence shown here is derived from an EMBL/GenBank/DDBJ whole genome shotgun (WGS) entry which is preliminary data.</text>
</comment>
<proteinExistence type="predicted"/>
<sequence length="179" mass="19402">MAPAPPRPRSRIRGRRLENFRYEPADHDETIPQYLARYRGQVHAAASGRIAPPAHRDALASGPAQDSARELDERVRRVGRTLPATGAESLADQVRRSGPLGAACPTCRAAVGGPCKAPGGRRRTTPHLARTRASAGERRLAPAQRTAAEDRIRAASQRALDRLGTRPAEKTGEPMADRR</sequence>
<organism evidence="3 4">
    <name type="scientific">Streptomyces polyrhachis</name>
    <dbReference type="NCBI Taxonomy" id="1282885"/>
    <lineage>
        <taxon>Bacteria</taxon>
        <taxon>Bacillati</taxon>
        <taxon>Actinomycetota</taxon>
        <taxon>Actinomycetes</taxon>
        <taxon>Kitasatosporales</taxon>
        <taxon>Streptomycetaceae</taxon>
        <taxon>Streptomyces</taxon>
    </lineage>
</organism>
<feature type="compositionally biased region" description="Basic and acidic residues" evidence="1">
    <location>
        <begin position="147"/>
        <end position="179"/>
    </location>
</feature>
<accession>A0ABW2GJA6</accession>
<dbReference type="Pfam" id="PF24623">
    <property type="entry name" value="Phage_zn_bind_8"/>
    <property type="match status" value="1"/>
</dbReference>
<dbReference type="EMBL" id="JBHSZO010000019">
    <property type="protein sequence ID" value="MFC7219246.1"/>
    <property type="molecule type" value="Genomic_DNA"/>
</dbReference>
<feature type="domain" description="DNA-binding phage zinc finger" evidence="2">
    <location>
        <begin position="94"/>
        <end position="146"/>
    </location>
</feature>
<dbReference type="InterPro" id="IPR056911">
    <property type="entry name" value="Phage_Znf_bind_put"/>
</dbReference>
<gene>
    <name evidence="3" type="ORF">ACFQLX_13870</name>
</gene>
<evidence type="ECO:0000313" key="3">
    <source>
        <dbReference type="EMBL" id="MFC7219246.1"/>
    </source>
</evidence>
<dbReference type="RefSeq" id="WP_386414817.1">
    <property type="nucleotide sequence ID" value="NZ_JBHSZO010000019.1"/>
</dbReference>
<evidence type="ECO:0000256" key="1">
    <source>
        <dbReference type="SAM" id="MobiDB-lite"/>
    </source>
</evidence>
<evidence type="ECO:0000259" key="2">
    <source>
        <dbReference type="Pfam" id="PF24623"/>
    </source>
</evidence>
<keyword evidence="4" id="KW-1185">Reference proteome</keyword>
<reference evidence="4" key="1">
    <citation type="journal article" date="2019" name="Int. J. Syst. Evol. Microbiol.">
        <title>The Global Catalogue of Microorganisms (GCM) 10K type strain sequencing project: providing services to taxonomists for standard genome sequencing and annotation.</title>
        <authorList>
            <consortium name="The Broad Institute Genomics Platform"/>
            <consortium name="The Broad Institute Genome Sequencing Center for Infectious Disease"/>
            <person name="Wu L."/>
            <person name="Ma J."/>
        </authorList>
    </citation>
    <scope>NUCLEOTIDE SEQUENCE [LARGE SCALE GENOMIC DNA]</scope>
    <source>
        <strain evidence="4">CGMCC 1.13681</strain>
    </source>
</reference>
<dbReference type="Proteomes" id="UP001596413">
    <property type="component" value="Unassembled WGS sequence"/>
</dbReference>